<evidence type="ECO:0000313" key="2">
    <source>
        <dbReference type="Proteomes" id="UP000193944"/>
    </source>
</evidence>
<gene>
    <name evidence="1" type="ORF">BCR32DRAFT_285960</name>
</gene>
<reference evidence="1 2" key="1">
    <citation type="submission" date="2016-08" db="EMBL/GenBank/DDBJ databases">
        <title>A Parts List for Fungal Cellulosomes Revealed by Comparative Genomics.</title>
        <authorList>
            <consortium name="DOE Joint Genome Institute"/>
            <person name="Haitjema C.H."/>
            <person name="Gilmore S.P."/>
            <person name="Henske J.K."/>
            <person name="Solomon K.V."/>
            <person name="De Groot R."/>
            <person name="Kuo A."/>
            <person name="Mondo S.J."/>
            <person name="Salamov A.A."/>
            <person name="Labutti K."/>
            <person name="Zhao Z."/>
            <person name="Chiniquy J."/>
            <person name="Barry K."/>
            <person name="Brewer H.M."/>
            <person name="Purvine S.O."/>
            <person name="Wright A.T."/>
            <person name="Boxma B."/>
            <person name="Van Alen T."/>
            <person name="Hackstein J.H."/>
            <person name="Baker S.E."/>
            <person name="Grigoriev I.V."/>
            <person name="O'Malley M.A."/>
        </authorList>
    </citation>
    <scope>NUCLEOTIDE SEQUENCE [LARGE SCALE GENOMIC DNA]</scope>
    <source>
        <strain evidence="1 2">S4</strain>
    </source>
</reference>
<sequence>MLNSVFSGLGGNNNNIIIIKYITECNEKIRSNNKLNGKMTGTEKKNIFNEIGVKLKQKLFDRLEIYIILSLRQENILSKSNVCRESAIKIFGKINMDQLSALENLSSTSGSFSYNEITSMKKMGQFFESDECKAKLVTSNANYNVKNDNSVRQENRGPIQPIEITSSIAINV</sequence>
<dbReference type="OrthoDB" id="10637469at2759"/>
<organism evidence="1 2">
    <name type="scientific">Anaeromyces robustus</name>
    <dbReference type="NCBI Taxonomy" id="1754192"/>
    <lineage>
        <taxon>Eukaryota</taxon>
        <taxon>Fungi</taxon>
        <taxon>Fungi incertae sedis</taxon>
        <taxon>Chytridiomycota</taxon>
        <taxon>Chytridiomycota incertae sedis</taxon>
        <taxon>Neocallimastigomycetes</taxon>
        <taxon>Neocallimastigales</taxon>
        <taxon>Neocallimastigaceae</taxon>
        <taxon>Anaeromyces</taxon>
    </lineage>
</organism>
<dbReference type="Proteomes" id="UP000193944">
    <property type="component" value="Unassembled WGS sequence"/>
</dbReference>
<accession>A0A1Y1WB48</accession>
<keyword evidence="2" id="KW-1185">Reference proteome</keyword>
<evidence type="ECO:0000313" key="1">
    <source>
        <dbReference type="EMBL" id="ORX70384.1"/>
    </source>
</evidence>
<name>A0A1Y1WB48_9FUNG</name>
<proteinExistence type="predicted"/>
<comment type="caution">
    <text evidence="1">The sequence shown here is derived from an EMBL/GenBank/DDBJ whole genome shotgun (WGS) entry which is preliminary data.</text>
</comment>
<protein>
    <submittedName>
        <fullName evidence="1">Uncharacterized protein</fullName>
    </submittedName>
</protein>
<dbReference type="AlphaFoldDB" id="A0A1Y1WB48"/>
<reference evidence="1 2" key="2">
    <citation type="submission" date="2016-08" db="EMBL/GenBank/DDBJ databases">
        <title>Pervasive Adenine N6-methylation of Active Genes in Fungi.</title>
        <authorList>
            <consortium name="DOE Joint Genome Institute"/>
            <person name="Mondo S.J."/>
            <person name="Dannebaum R.O."/>
            <person name="Kuo R.C."/>
            <person name="Labutti K."/>
            <person name="Haridas S."/>
            <person name="Kuo A."/>
            <person name="Salamov A."/>
            <person name="Ahrendt S.R."/>
            <person name="Lipzen A."/>
            <person name="Sullivan W."/>
            <person name="Andreopoulos W.B."/>
            <person name="Clum A."/>
            <person name="Lindquist E."/>
            <person name="Daum C."/>
            <person name="Ramamoorthy G.K."/>
            <person name="Gryganskyi A."/>
            <person name="Culley D."/>
            <person name="Magnuson J.K."/>
            <person name="James T.Y."/>
            <person name="O'Malley M.A."/>
            <person name="Stajich J.E."/>
            <person name="Spatafora J.W."/>
            <person name="Visel A."/>
            <person name="Grigoriev I.V."/>
        </authorList>
    </citation>
    <scope>NUCLEOTIDE SEQUENCE [LARGE SCALE GENOMIC DNA]</scope>
    <source>
        <strain evidence="1 2">S4</strain>
    </source>
</reference>
<dbReference type="EMBL" id="MCFG01000411">
    <property type="protein sequence ID" value="ORX70384.1"/>
    <property type="molecule type" value="Genomic_DNA"/>
</dbReference>